<protein>
    <submittedName>
        <fullName evidence="2">Uncharacterized protein</fullName>
    </submittedName>
</protein>
<dbReference type="AlphaFoldDB" id="A0A4C1SD78"/>
<comment type="caution">
    <text evidence="2">The sequence shown here is derived from an EMBL/GenBank/DDBJ whole genome shotgun (WGS) entry which is preliminary data.</text>
</comment>
<name>A0A4C1SD78_EUMVA</name>
<dbReference type="Proteomes" id="UP000299102">
    <property type="component" value="Unassembled WGS sequence"/>
</dbReference>
<evidence type="ECO:0000313" key="3">
    <source>
        <dbReference type="Proteomes" id="UP000299102"/>
    </source>
</evidence>
<proteinExistence type="predicted"/>
<feature type="compositionally biased region" description="Basic and acidic residues" evidence="1">
    <location>
        <begin position="109"/>
        <end position="119"/>
    </location>
</feature>
<evidence type="ECO:0000256" key="1">
    <source>
        <dbReference type="SAM" id="MobiDB-lite"/>
    </source>
</evidence>
<feature type="region of interest" description="Disordered" evidence="1">
    <location>
        <begin position="70"/>
        <end position="119"/>
    </location>
</feature>
<reference evidence="2 3" key="1">
    <citation type="journal article" date="2019" name="Commun. Biol.">
        <title>The bagworm genome reveals a unique fibroin gene that provides high tensile strength.</title>
        <authorList>
            <person name="Kono N."/>
            <person name="Nakamura H."/>
            <person name="Ohtoshi R."/>
            <person name="Tomita M."/>
            <person name="Numata K."/>
            <person name="Arakawa K."/>
        </authorList>
    </citation>
    <scope>NUCLEOTIDE SEQUENCE [LARGE SCALE GENOMIC DNA]</scope>
</reference>
<organism evidence="2 3">
    <name type="scientific">Eumeta variegata</name>
    <name type="common">Bagworm moth</name>
    <name type="synonym">Eumeta japonica</name>
    <dbReference type="NCBI Taxonomy" id="151549"/>
    <lineage>
        <taxon>Eukaryota</taxon>
        <taxon>Metazoa</taxon>
        <taxon>Ecdysozoa</taxon>
        <taxon>Arthropoda</taxon>
        <taxon>Hexapoda</taxon>
        <taxon>Insecta</taxon>
        <taxon>Pterygota</taxon>
        <taxon>Neoptera</taxon>
        <taxon>Endopterygota</taxon>
        <taxon>Lepidoptera</taxon>
        <taxon>Glossata</taxon>
        <taxon>Ditrysia</taxon>
        <taxon>Tineoidea</taxon>
        <taxon>Psychidae</taxon>
        <taxon>Oiketicinae</taxon>
        <taxon>Eumeta</taxon>
    </lineage>
</organism>
<dbReference type="EMBL" id="BGZK01000004">
    <property type="protein sequence ID" value="GBP00119.1"/>
    <property type="molecule type" value="Genomic_DNA"/>
</dbReference>
<sequence length="119" mass="13694">MRCLRIRPISEQLVLIRASFVQSYHIHTSSVERSLNVWEDSESRHFGRKFCKEKNLRFRDALFKKPAKCEADLRTDGSVQTSSPSPPLDRAAPAAGYRSRISRNGEFGKYSENKVHRTP</sequence>
<accession>A0A4C1SD78</accession>
<evidence type="ECO:0000313" key="2">
    <source>
        <dbReference type="EMBL" id="GBP00119.1"/>
    </source>
</evidence>
<keyword evidence="3" id="KW-1185">Reference proteome</keyword>
<gene>
    <name evidence="2" type="ORF">EVAR_74409_1</name>
</gene>